<organism evidence="1 2">
    <name type="scientific">Sphagnum jensenii</name>
    <dbReference type="NCBI Taxonomy" id="128206"/>
    <lineage>
        <taxon>Eukaryota</taxon>
        <taxon>Viridiplantae</taxon>
        <taxon>Streptophyta</taxon>
        <taxon>Embryophyta</taxon>
        <taxon>Bryophyta</taxon>
        <taxon>Sphagnophytina</taxon>
        <taxon>Sphagnopsida</taxon>
        <taxon>Sphagnales</taxon>
        <taxon>Sphagnaceae</taxon>
        <taxon>Sphagnum</taxon>
    </lineage>
</organism>
<dbReference type="PANTHER" id="PTHR47325">
    <property type="entry name" value="HISTONE-LYSINE N-METHYLTRANSFERASE SUVR5"/>
    <property type="match status" value="1"/>
</dbReference>
<evidence type="ECO:0000313" key="2">
    <source>
        <dbReference type="Proteomes" id="UP001497522"/>
    </source>
</evidence>
<dbReference type="PANTHER" id="PTHR47325:SF1">
    <property type="entry name" value="HISTONE-LYSINE N-METHYLTRANSFERASE SUVR5"/>
    <property type="match status" value="1"/>
</dbReference>
<evidence type="ECO:0000313" key="1">
    <source>
        <dbReference type="EMBL" id="CAK9869517.1"/>
    </source>
</evidence>
<gene>
    <name evidence="1" type="ORF">CSSPJE1EN2_LOCUS12275</name>
</gene>
<dbReference type="Gene3D" id="2.170.270.10">
    <property type="entry name" value="SET domain"/>
    <property type="match status" value="1"/>
</dbReference>
<proteinExistence type="predicted"/>
<reference evidence="1" key="1">
    <citation type="submission" date="2024-03" db="EMBL/GenBank/DDBJ databases">
        <authorList>
            <consortium name="ELIXIR-Norway"/>
            <consortium name="Elixir Norway"/>
        </authorList>
    </citation>
    <scope>NUCLEOTIDE SEQUENCE</scope>
</reference>
<dbReference type="EMBL" id="OZ023720">
    <property type="protein sequence ID" value="CAK9869517.1"/>
    <property type="molecule type" value="Genomic_DNA"/>
</dbReference>
<sequence length="265" mass="29322">MRVENVVVPMKNQSGGTNEILERMKATKQVLEDQSKSTVNKNGVSKHKKQQAEASVYKSVSQLLQHHQLLNINASAAHLCSVAKVEIQWHQDRYVCPEGCKEFRELLRKETVPSLEVVMMGFSLRFQAGHGTGVVKSLESVINMRRNTSITPPKSLVLLEDLSNGQEQVPIVCVVDQDVMGEPCSPSCSLCTSENTNSRPSDVDGALRPWDSFVYGTKQLLDPSLGLDTKGWGVRAGELISHGTFVCEYIGEVLNNQEVNKRGEK</sequence>
<name>A0ABP1B419_9BRYO</name>
<protein>
    <submittedName>
        <fullName evidence="1">Uncharacterized protein</fullName>
    </submittedName>
</protein>
<accession>A0ABP1B419</accession>
<dbReference type="Proteomes" id="UP001497522">
    <property type="component" value="Chromosome 19"/>
</dbReference>
<keyword evidence="2" id="KW-1185">Reference proteome</keyword>
<dbReference type="InterPro" id="IPR046341">
    <property type="entry name" value="SET_dom_sf"/>
</dbReference>
<dbReference type="SUPFAM" id="SSF82199">
    <property type="entry name" value="SET domain"/>
    <property type="match status" value="1"/>
</dbReference>